<evidence type="ECO:0000256" key="3">
    <source>
        <dbReference type="SAM" id="MobiDB-lite"/>
    </source>
</evidence>
<dbReference type="GO" id="GO:0000724">
    <property type="term" value="P:double-strand break repair via homologous recombination"/>
    <property type="evidence" value="ECO:0007669"/>
    <property type="project" value="TreeGrafter"/>
</dbReference>
<dbReference type="SUPFAM" id="SSF52540">
    <property type="entry name" value="P-loop containing nucleoside triphosphate hydrolases"/>
    <property type="match status" value="1"/>
</dbReference>
<dbReference type="GO" id="GO:0008094">
    <property type="term" value="F:ATP-dependent activity, acting on DNA"/>
    <property type="evidence" value="ECO:0007669"/>
    <property type="project" value="TreeGrafter"/>
</dbReference>
<evidence type="ECO:0000256" key="1">
    <source>
        <dbReference type="ARBA" id="ARBA00004123"/>
    </source>
</evidence>
<dbReference type="OrthoDB" id="336321at2759"/>
<keyword evidence="2" id="KW-0539">Nucleus</keyword>
<dbReference type="Gene3D" id="3.40.50.300">
    <property type="entry name" value="P-loop containing nucleotide triphosphate hydrolases"/>
    <property type="match status" value="2"/>
</dbReference>
<dbReference type="AlphaFoldDB" id="S8AJS9"/>
<reference evidence="5" key="2">
    <citation type="submission" date="2013-04" db="EMBL/GenBank/DDBJ databases">
        <title>Genomic mechanisms accounting for the adaptation to parasitism in nematode-trapping fungi.</title>
        <authorList>
            <person name="Ahren D.G."/>
        </authorList>
    </citation>
    <scope>NUCLEOTIDE SEQUENCE [LARGE SCALE GENOMIC DNA]</scope>
    <source>
        <strain evidence="5">CBS 200.50</strain>
    </source>
</reference>
<evidence type="ECO:0000313" key="5">
    <source>
        <dbReference type="Proteomes" id="UP000015100"/>
    </source>
</evidence>
<name>S8AJS9_DACHA</name>
<proteinExistence type="predicted"/>
<protein>
    <recommendedName>
        <fullName evidence="6">DNA recombination and repair protein Rad51-like C-terminal domain-containing protein</fullName>
    </recommendedName>
</protein>
<dbReference type="GO" id="GO:0005815">
    <property type="term" value="C:microtubule organizing center"/>
    <property type="evidence" value="ECO:0007669"/>
    <property type="project" value="TreeGrafter"/>
</dbReference>
<dbReference type="GO" id="GO:0000723">
    <property type="term" value="P:telomere maintenance"/>
    <property type="evidence" value="ECO:0007669"/>
    <property type="project" value="TreeGrafter"/>
</dbReference>
<dbReference type="GO" id="GO:0033063">
    <property type="term" value="C:Rad51B-Rad51C-Rad51D-XRCC2 complex"/>
    <property type="evidence" value="ECO:0007669"/>
    <property type="project" value="TreeGrafter"/>
</dbReference>
<dbReference type="PANTHER" id="PTHR46457">
    <property type="entry name" value="DNA REPAIR PROTEIN RAD51 HOMOLOG 4"/>
    <property type="match status" value="1"/>
</dbReference>
<dbReference type="GO" id="GO:0000400">
    <property type="term" value="F:four-way junction DNA binding"/>
    <property type="evidence" value="ECO:0007669"/>
    <property type="project" value="TreeGrafter"/>
</dbReference>
<dbReference type="Proteomes" id="UP000015100">
    <property type="component" value="Unassembled WGS sequence"/>
</dbReference>
<dbReference type="OMA" id="DEEIFWP"/>
<keyword evidence="5" id="KW-1185">Reference proteome</keyword>
<reference evidence="4 5" key="1">
    <citation type="journal article" date="2013" name="PLoS Genet.">
        <title>Genomic mechanisms accounting for the adaptation to parasitism in nematode-trapping fungi.</title>
        <authorList>
            <person name="Meerupati T."/>
            <person name="Andersson K.M."/>
            <person name="Friman E."/>
            <person name="Kumar D."/>
            <person name="Tunlid A."/>
            <person name="Ahren D."/>
        </authorList>
    </citation>
    <scope>NUCLEOTIDE SEQUENCE [LARGE SCALE GENOMIC DNA]</scope>
    <source>
        <strain evidence="4 5">CBS 200.50</strain>
    </source>
</reference>
<dbReference type="GO" id="GO:0005657">
    <property type="term" value="C:replication fork"/>
    <property type="evidence" value="ECO:0007669"/>
    <property type="project" value="TreeGrafter"/>
</dbReference>
<sequence length="515" mass="56604">MKNPPRPVLGSDLLSQARLASLNQPSVPSLSVSPAIDAAIGGIQYGRITSMQCDIGGYSSLLAHHVIASHLLLASNEGSQVAYVDTTGTFSALNLLKVLMFRLQQDATQLAGGNTDAAAPGAGGQNDSKEIRAKAAELLDRVQYMRTFDFDGVMEAVAEVSMGIRKDEVNADGGPGVIEHKEKDGGILPEIHMKQRGQTQEEIEEMKLEASEEVGKEAIEEVEMESGSEEGSSEKIVPDSQADSDEEIFWPVPPLPKHDPGFRKKRIREHIEAKVENIPELEIALEGAKPDQPSQDHEVEMQQSMQIHKEIPGSMEVGEQKDSPIEESKEVAVKTVGLLIVDSISRPIEDLLDTNEVSANAALTQLSRNLTGLSRKNGMTVLLLSAPVQHPAKPRDQKRNIYIKNSSIFARIGTKYGLPNILTYCVDMGIMVSKYPIDEMAAHRRRSGGQDKYIIEVTSQRYGRKAGQWSVFTVKDGIELVDAFPPERKEEKDLNYLLTENELRGKGAFGRWSRD</sequence>
<dbReference type="GO" id="GO:0042148">
    <property type="term" value="P:DNA strand invasion"/>
    <property type="evidence" value="ECO:0007669"/>
    <property type="project" value="TreeGrafter"/>
</dbReference>
<evidence type="ECO:0000256" key="2">
    <source>
        <dbReference type="ARBA" id="ARBA00023242"/>
    </source>
</evidence>
<comment type="caution">
    <text evidence="4">The sequence shown here is derived from an EMBL/GenBank/DDBJ whole genome shotgun (WGS) entry which is preliminary data.</text>
</comment>
<dbReference type="STRING" id="1284197.S8AJS9"/>
<evidence type="ECO:0000313" key="4">
    <source>
        <dbReference type="EMBL" id="EPS41371.1"/>
    </source>
</evidence>
<organism evidence="4 5">
    <name type="scientific">Dactylellina haptotyla (strain CBS 200.50)</name>
    <name type="common">Nematode-trapping fungus</name>
    <name type="synonym">Monacrosporium haptotylum</name>
    <dbReference type="NCBI Taxonomy" id="1284197"/>
    <lineage>
        <taxon>Eukaryota</taxon>
        <taxon>Fungi</taxon>
        <taxon>Dikarya</taxon>
        <taxon>Ascomycota</taxon>
        <taxon>Pezizomycotina</taxon>
        <taxon>Orbiliomycetes</taxon>
        <taxon>Orbiliales</taxon>
        <taxon>Orbiliaceae</taxon>
        <taxon>Dactylellina</taxon>
    </lineage>
</organism>
<dbReference type="InterPro" id="IPR027417">
    <property type="entry name" value="P-loop_NTPase"/>
</dbReference>
<dbReference type="InterPro" id="IPR051988">
    <property type="entry name" value="HRR_RAD51_Paralog"/>
</dbReference>
<feature type="region of interest" description="Disordered" evidence="3">
    <location>
        <begin position="223"/>
        <end position="256"/>
    </location>
</feature>
<dbReference type="EMBL" id="AQGS01000246">
    <property type="protein sequence ID" value="EPS41371.1"/>
    <property type="molecule type" value="Genomic_DNA"/>
</dbReference>
<accession>S8AJS9</accession>
<dbReference type="PANTHER" id="PTHR46457:SF1">
    <property type="entry name" value="DNA REPAIR PROTEIN RAD51 HOMOLOG 4"/>
    <property type="match status" value="1"/>
</dbReference>
<comment type="subcellular location">
    <subcellularLocation>
        <location evidence="1">Nucleus</location>
    </subcellularLocation>
</comment>
<gene>
    <name evidence="4" type="ORF">H072_4736</name>
</gene>
<evidence type="ECO:0008006" key="6">
    <source>
        <dbReference type="Google" id="ProtNLM"/>
    </source>
</evidence>
<dbReference type="GO" id="GO:0003697">
    <property type="term" value="F:single-stranded DNA binding"/>
    <property type="evidence" value="ECO:0007669"/>
    <property type="project" value="TreeGrafter"/>
</dbReference>
<dbReference type="HOGENOM" id="CLU_583977_0_0_1"/>
<dbReference type="GO" id="GO:0007131">
    <property type="term" value="P:reciprocal meiotic recombination"/>
    <property type="evidence" value="ECO:0007669"/>
    <property type="project" value="TreeGrafter"/>
</dbReference>